<dbReference type="EMBL" id="QUTD01011672">
    <property type="protein sequence ID" value="RHY39509.1"/>
    <property type="molecule type" value="Genomic_DNA"/>
</dbReference>
<dbReference type="InterPro" id="IPR036871">
    <property type="entry name" value="PX_dom_sf"/>
</dbReference>
<dbReference type="AlphaFoldDB" id="A0A397CBA1"/>
<name>A0A397CBA1_APHAT</name>
<feature type="domain" description="PX" evidence="1">
    <location>
        <begin position="4"/>
        <end position="138"/>
    </location>
</feature>
<reference evidence="2 3" key="1">
    <citation type="submission" date="2018-08" db="EMBL/GenBank/DDBJ databases">
        <title>Aphanomyces genome sequencing and annotation.</title>
        <authorList>
            <person name="Minardi D."/>
            <person name="Oidtmann B."/>
            <person name="Van Der Giezen M."/>
            <person name="Studholme D.J."/>
        </authorList>
    </citation>
    <scope>NUCLEOTIDE SEQUENCE [LARGE SCALE GENOMIC DNA]</scope>
    <source>
        <strain evidence="2 3">D2</strain>
    </source>
</reference>
<comment type="caution">
    <text evidence="2">The sequence shown here is derived from an EMBL/GenBank/DDBJ whole genome shotgun (WGS) entry which is preliminary data.</text>
</comment>
<dbReference type="Gene3D" id="3.30.1520.10">
    <property type="entry name" value="Phox-like domain"/>
    <property type="match status" value="1"/>
</dbReference>
<dbReference type="Proteomes" id="UP000266643">
    <property type="component" value="Unassembled WGS sequence"/>
</dbReference>
<organism evidence="2 3">
    <name type="scientific">Aphanomyces astaci</name>
    <name type="common">Crayfish plague agent</name>
    <dbReference type="NCBI Taxonomy" id="112090"/>
    <lineage>
        <taxon>Eukaryota</taxon>
        <taxon>Sar</taxon>
        <taxon>Stramenopiles</taxon>
        <taxon>Oomycota</taxon>
        <taxon>Saprolegniomycetes</taxon>
        <taxon>Saprolegniales</taxon>
        <taxon>Verrucalvaceae</taxon>
        <taxon>Aphanomyces</taxon>
    </lineage>
</organism>
<dbReference type="Pfam" id="PF00787">
    <property type="entry name" value="PX"/>
    <property type="match status" value="1"/>
</dbReference>
<dbReference type="VEuPathDB" id="FungiDB:H257_07840"/>
<sequence>MHISHSPPPMLATSIVSISKEPHLSYGIMVQYGDRRWVVYKRYSEFRRLRNSLLELTAAADCACRSVYLPLSSMSFPRKRLHMFFTSDQVAIERRAALSQFLTVTLALLAHSVALCDPTTTCPILPLLKTFLQVQRHAQTHQLASPRHSSPAVFNKRMASLDPWVYTIREHAQTSDSKVVVSPVVLADGRNAVDSGGDGDSNGDGWRLWSNGRKYGALASRRGVASATMLSLHLFHCALMVKSRWTDSGCILAYSSFAFTTIISSATGSRRM</sequence>
<proteinExistence type="predicted"/>
<dbReference type="SUPFAM" id="SSF64268">
    <property type="entry name" value="PX domain"/>
    <property type="match status" value="1"/>
</dbReference>
<dbReference type="PROSITE" id="PS50195">
    <property type="entry name" value="PX"/>
    <property type="match status" value="1"/>
</dbReference>
<dbReference type="GO" id="GO:0035091">
    <property type="term" value="F:phosphatidylinositol binding"/>
    <property type="evidence" value="ECO:0007669"/>
    <property type="project" value="InterPro"/>
</dbReference>
<protein>
    <recommendedName>
        <fullName evidence="1">PX domain-containing protein</fullName>
    </recommendedName>
</protein>
<evidence type="ECO:0000313" key="3">
    <source>
        <dbReference type="Proteomes" id="UP000266643"/>
    </source>
</evidence>
<accession>A0A397CBA1</accession>
<evidence type="ECO:0000259" key="1">
    <source>
        <dbReference type="PROSITE" id="PS50195"/>
    </source>
</evidence>
<dbReference type="InterPro" id="IPR001683">
    <property type="entry name" value="PX_dom"/>
</dbReference>
<gene>
    <name evidence="2" type="ORF">DYB30_008595</name>
</gene>
<dbReference type="CDD" id="cd06093">
    <property type="entry name" value="PX_domain"/>
    <property type="match status" value="1"/>
</dbReference>
<evidence type="ECO:0000313" key="2">
    <source>
        <dbReference type="EMBL" id="RHY39509.1"/>
    </source>
</evidence>